<dbReference type="InterPro" id="IPR012349">
    <property type="entry name" value="Split_barrel_FMN-bd"/>
</dbReference>
<dbReference type="PANTHER" id="PTHR34071:SF2">
    <property type="entry name" value="FLAVIN-NUCLEOTIDE-BINDING PROTEIN"/>
    <property type="match status" value="1"/>
</dbReference>
<reference evidence="1 2" key="1">
    <citation type="submission" date="2018-06" db="EMBL/GenBank/DDBJ databases">
        <title>Genomic Encyclopedia of Archaeal and Bacterial Type Strains, Phase II (KMG-II): from individual species to whole genera.</title>
        <authorList>
            <person name="Goeker M."/>
        </authorList>
    </citation>
    <scope>NUCLEOTIDE SEQUENCE [LARGE SCALE GENOMIC DNA]</scope>
    <source>
        <strain evidence="1 2">DSM 6779</strain>
    </source>
</reference>
<name>A0A2W7N8Z4_9BACT</name>
<sequence>MQTITHSDPQIIEAVIRQSDICFIGVADFNNTPYVLPMNFGYLNNTLYLHSAPHGRVIDILNQNNQICISFSIDHQLAFQHPKVACSYRMKAKSVVAFGRVQFIDDLNEKRQALNIIMGQYIDREFSYNDPAVRNVKIWKVPIESVTCKEFGAPHDQYKIQRGIEALVNHKKQPNDQ</sequence>
<dbReference type="InterPro" id="IPR024747">
    <property type="entry name" value="Pyridox_Oxase-rel"/>
</dbReference>
<accession>A0A2W7N8Z4</accession>
<dbReference type="SUPFAM" id="SSF50475">
    <property type="entry name" value="FMN-binding split barrel"/>
    <property type="match status" value="1"/>
</dbReference>
<keyword evidence="2" id="KW-1185">Reference proteome</keyword>
<evidence type="ECO:0000313" key="1">
    <source>
        <dbReference type="EMBL" id="PZX16661.1"/>
    </source>
</evidence>
<comment type="caution">
    <text evidence="1">The sequence shown here is derived from an EMBL/GenBank/DDBJ whole genome shotgun (WGS) entry which is preliminary data.</text>
</comment>
<protein>
    <recommendedName>
        <fullName evidence="3">Nitroimidazol reductase NimA-like FMN-containing flavoprotein (Pyridoxamine 5'-phosphate oxidase superfamily)</fullName>
    </recommendedName>
</protein>
<dbReference type="AlphaFoldDB" id="A0A2W7N8Z4"/>
<proteinExistence type="predicted"/>
<dbReference type="EMBL" id="QKZK01000012">
    <property type="protein sequence ID" value="PZX16661.1"/>
    <property type="molecule type" value="Genomic_DNA"/>
</dbReference>
<gene>
    <name evidence="1" type="ORF">LX69_01731</name>
</gene>
<dbReference type="RefSeq" id="WP_111445460.1">
    <property type="nucleotide sequence ID" value="NZ_QKZK01000012.1"/>
</dbReference>
<dbReference type="OrthoDB" id="116031at2"/>
<dbReference type="Pfam" id="PF12900">
    <property type="entry name" value="Pyridox_ox_2"/>
    <property type="match status" value="1"/>
</dbReference>
<evidence type="ECO:0000313" key="2">
    <source>
        <dbReference type="Proteomes" id="UP000249239"/>
    </source>
</evidence>
<organism evidence="1 2">
    <name type="scientific">Breznakibacter xylanolyticus</name>
    <dbReference type="NCBI Taxonomy" id="990"/>
    <lineage>
        <taxon>Bacteria</taxon>
        <taxon>Pseudomonadati</taxon>
        <taxon>Bacteroidota</taxon>
        <taxon>Bacteroidia</taxon>
        <taxon>Marinilabiliales</taxon>
        <taxon>Marinilabiliaceae</taxon>
        <taxon>Breznakibacter</taxon>
    </lineage>
</organism>
<dbReference type="Gene3D" id="2.30.110.10">
    <property type="entry name" value="Electron Transport, Fmn-binding Protein, Chain A"/>
    <property type="match status" value="1"/>
</dbReference>
<evidence type="ECO:0008006" key="3">
    <source>
        <dbReference type="Google" id="ProtNLM"/>
    </source>
</evidence>
<dbReference type="Proteomes" id="UP000249239">
    <property type="component" value="Unassembled WGS sequence"/>
</dbReference>
<dbReference type="PANTHER" id="PTHR34071">
    <property type="entry name" value="5-NITROIMIDAZOLE ANTIBIOTICS RESISTANCE PROTEIN, NIMA-FAMILY-RELATED PROTEIN-RELATED"/>
    <property type="match status" value="1"/>
</dbReference>